<sequence length="186" mass="21178">MEPDHIVKSVGNHSKEQCASSLDKWQPELTGDMDLVITRDGKWVYEGHPIPRESATRLFSTILRKEEDGEFYLVTPVEKWRIQVEDTPLLAHSLTVREEGREQVLSVTTNMGDVIDISDEHPLIVGQYPDSDEPRPVVMVRKGVEARLVSSAFYELVKLAEDREVDGETWHGVQSRGKFWKIGQHG</sequence>
<feature type="domain" description="DUF1285" evidence="2">
    <location>
        <begin position="88"/>
        <end position="182"/>
    </location>
</feature>
<evidence type="ECO:0000259" key="2">
    <source>
        <dbReference type="Pfam" id="PF21028"/>
    </source>
</evidence>
<proteinExistence type="predicted"/>
<evidence type="ECO:0000313" key="4">
    <source>
        <dbReference type="EMBL" id="PPK53167.1"/>
    </source>
</evidence>
<reference evidence="4 5" key="2">
    <citation type="submission" date="2018-02" db="EMBL/GenBank/DDBJ databases">
        <title>Subsurface microbial communities from deep shales in Ohio and West Virginia, USA.</title>
        <authorList>
            <person name="Wrighton K."/>
        </authorList>
    </citation>
    <scope>NUCLEOTIDE SEQUENCE [LARGE SCALE GENOMIC DNA]</scope>
    <source>
        <strain evidence="4 5">UTICA-S1B9</strain>
    </source>
</reference>
<protein>
    <recommendedName>
        <fullName evidence="7">DUF1285 domain-containing protein</fullName>
    </recommendedName>
</protein>
<dbReference type="InterPro" id="IPR010707">
    <property type="entry name" value="DUF1285"/>
</dbReference>
<dbReference type="PIRSF" id="PIRSF029557">
    <property type="entry name" value="UCP029557"/>
    <property type="match status" value="1"/>
</dbReference>
<evidence type="ECO:0008006" key="7">
    <source>
        <dbReference type="Google" id="ProtNLM"/>
    </source>
</evidence>
<dbReference type="InterPro" id="IPR023361">
    <property type="entry name" value="DUF1285_beta_roll_sf"/>
</dbReference>
<gene>
    <name evidence="4" type="ORF">B0H24_102813</name>
    <name evidence="3" type="ORF">BY455_12813</name>
</gene>
<dbReference type="Gene3D" id="3.10.540.10">
    <property type="entry name" value="duf1285 like domain"/>
    <property type="match status" value="1"/>
</dbReference>
<keyword evidence="6" id="KW-1185">Reference proteome</keyword>
<dbReference type="Pfam" id="PF06938">
    <property type="entry name" value="DUF1285_N"/>
    <property type="match status" value="1"/>
</dbReference>
<feature type="domain" description="DUF1285" evidence="1">
    <location>
        <begin position="22"/>
        <end position="87"/>
    </location>
</feature>
<evidence type="ECO:0000313" key="3">
    <source>
        <dbReference type="EMBL" id="PPK50319.1"/>
    </source>
</evidence>
<dbReference type="OrthoDB" id="3078366at2"/>
<dbReference type="RefSeq" id="WP_104417106.1">
    <property type="nucleotide sequence ID" value="NZ_PTIT01000028.1"/>
</dbReference>
<dbReference type="InterPro" id="IPR048342">
    <property type="entry name" value="DUF1285_C"/>
</dbReference>
<dbReference type="EMBL" id="PTIT01000028">
    <property type="protein sequence ID" value="PPK50319.1"/>
    <property type="molecule type" value="Genomic_DNA"/>
</dbReference>
<evidence type="ECO:0000313" key="6">
    <source>
        <dbReference type="Proteomes" id="UP000239648"/>
    </source>
</evidence>
<name>A0A2S6G3C7_9GAMM</name>
<dbReference type="InterPro" id="IPR048341">
    <property type="entry name" value="DUF1285_N"/>
</dbReference>
<comment type="caution">
    <text evidence="4">The sequence shown here is derived from an EMBL/GenBank/DDBJ whole genome shotgun (WGS) entry which is preliminary data.</text>
</comment>
<organism evidence="4 5">
    <name type="scientific">Marinobacter persicus</name>
    <dbReference type="NCBI Taxonomy" id="930118"/>
    <lineage>
        <taxon>Bacteria</taxon>
        <taxon>Pseudomonadati</taxon>
        <taxon>Pseudomonadota</taxon>
        <taxon>Gammaproteobacteria</taxon>
        <taxon>Pseudomonadales</taxon>
        <taxon>Marinobacteraceae</taxon>
        <taxon>Marinobacter</taxon>
    </lineage>
</organism>
<evidence type="ECO:0000259" key="1">
    <source>
        <dbReference type="Pfam" id="PF06938"/>
    </source>
</evidence>
<dbReference type="Proteomes" id="UP000239446">
    <property type="component" value="Unassembled WGS sequence"/>
</dbReference>
<dbReference type="Gene3D" id="2.30.270.10">
    <property type="entry name" value="duf1285 protein"/>
    <property type="match status" value="1"/>
</dbReference>
<accession>A0A2S6G3C7</accession>
<dbReference type="Proteomes" id="UP000239648">
    <property type="component" value="Unassembled WGS sequence"/>
</dbReference>
<evidence type="ECO:0000313" key="5">
    <source>
        <dbReference type="Proteomes" id="UP000239446"/>
    </source>
</evidence>
<dbReference type="AlphaFoldDB" id="A0A2S6G3C7"/>
<dbReference type="EMBL" id="PTIU01000028">
    <property type="protein sequence ID" value="PPK53167.1"/>
    <property type="molecule type" value="Genomic_DNA"/>
</dbReference>
<dbReference type="Pfam" id="PF21028">
    <property type="entry name" value="DUF1285_C"/>
    <property type="match status" value="1"/>
</dbReference>
<reference evidence="3 6" key="1">
    <citation type="submission" date="2018-02" db="EMBL/GenBank/DDBJ databases">
        <title>Deep subsurface shale carbon reservoir microbial communities from Ohio and West Virginia, USA.</title>
        <authorList>
            <person name="Wrighton K."/>
        </authorList>
    </citation>
    <scope>NUCLEOTIDE SEQUENCE [LARGE SCALE GENOMIC DNA]</scope>
    <source>
        <strain evidence="3 6">UTICA-S1B6</strain>
    </source>
</reference>